<keyword evidence="3" id="KW-1185">Reference proteome</keyword>
<reference evidence="2 3" key="1">
    <citation type="submission" date="2014-06" db="EMBL/GenBank/DDBJ databases">
        <authorList>
            <consortium name="DOE Joint Genome Institute"/>
            <person name="Kuo A."/>
            <person name="Kohler A."/>
            <person name="Nagy L.G."/>
            <person name="Floudas D."/>
            <person name="Copeland A."/>
            <person name="Barry K.W."/>
            <person name="Cichocki N."/>
            <person name="Veneault-Fourrey C."/>
            <person name="LaButti K."/>
            <person name="Lindquist E.A."/>
            <person name="Lipzen A."/>
            <person name="Lundell T."/>
            <person name="Morin E."/>
            <person name="Murat C."/>
            <person name="Sun H."/>
            <person name="Tunlid A."/>
            <person name="Henrissat B."/>
            <person name="Grigoriev I.V."/>
            <person name="Hibbett D.S."/>
            <person name="Martin F."/>
            <person name="Nordberg H.P."/>
            <person name="Cantor M.N."/>
            <person name="Hua S.X."/>
        </authorList>
    </citation>
    <scope>NUCLEOTIDE SEQUENCE [LARGE SCALE GENOMIC DNA]</scope>
    <source>
        <strain evidence="2 3">ATCC 200175</strain>
    </source>
</reference>
<evidence type="ECO:0000313" key="3">
    <source>
        <dbReference type="Proteomes" id="UP000053647"/>
    </source>
</evidence>
<dbReference type="HOGENOM" id="CLU_3033003_0_0_1"/>
<name>A0A0C9TZA6_PAXIN</name>
<feature type="compositionally biased region" description="Polar residues" evidence="1">
    <location>
        <begin position="41"/>
        <end position="55"/>
    </location>
</feature>
<gene>
    <name evidence="2" type="ORF">PAXINDRAFT_100962</name>
</gene>
<feature type="compositionally biased region" description="Basic and acidic residues" evidence="1">
    <location>
        <begin position="23"/>
        <end position="40"/>
    </location>
</feature>
<evidence type="ECO:0000256" key="1">
    <source>
        <dbReference type="SAM" id="MobiDB-lite"/>
    </source>
</evidence>
<dbReference type="EMBL" id="KN819358">
    <property type="protein sequence ID" value="KIJ12897.1"/>
    <property type="molecule type" value="Genomic_DNA"/>
</dbReference>
<protein>
    <submittedName>
        <fullName evidence="2">Uncharacterized protein</fullName>
    </submittedName>
</protein>
<accession>A0A0C9TZA6</accession>
<sequence length="55" mass="6125">MRSPRASALVLWTGDQSIADRSFRDRGEAVEKRADGRSMTDHSGQLDPTKQCMTT</sequence>
<proteinExistence type="predicted"/>
<feature type="region of interest" description="Disordered" evidence="1">
    <location>
        <begin position="23"/>
        <end position="55"/>
    </location>
</feature>
<dbReference type="AlphaFoldDB" id="A0A0C9TZA6"/>
<reference evidence="3" key="2">
    <citation type="submission" date="2015-01" db="EMBL/GenBank/DDBJ databases">
        <title>Evolutionary Origins and Diversification of the Mycorrhizal Mutualists.</title>
        <authorList>
            <consortium name="DOE Joint Genome Institute"/>
            <consortium name="Mycorrhizal Genomics Consortium"/>
            <person name="Kohler A."/>
            <person name="Kuo A."/>
            <person name="Nagy L.G."/>
            <person name="Floudas D."/>
            <person name="Copeland A."/>
            <person name="Barry K.W."/>
            <person name="Cichocki N."/>
            <person name="Veneault-Fourrey C."/>
            <person name="LaButti K."/>
            <person name="Lindquist E.A."/>
            <person name="Lipzen A."/>
            <person name="Lundell T."/>
            <person name="Morin E."/>
            <person name="Murat C."/>
            <person name="Riley R."/>
            <person name="Ohm R."/>
            <person name="Sun H."/>
            <person name="Tunlid A."/>
            <person name="Henrissat B."/>
            <person name="Grigoriev I.V."/>
            <person name="Hibbett D.S."/>
            <person name="Martin F."/>
        </authorList>
    </citation>
    <scope>NUCLEOTIDE SEQUENCE [LARGE SCALE GENOMIC DNA]</scope>
    <source>
        <strain evidence="3">ATCC 200175</strain>
    </source>
</reference>
<evidence type="ECO:0000313" key="2">
    <source>
        <dbReference type="EMBL" id="KIJ12897.1"/>
    </source>
</evidence>
<dbReference type="Proteomes" id="UP000053647">
    <property type="component" value="Unassembled WGS sequence"/>
</dbReference>
<organism evidence="2 3">
    <name type="scientific">Paxillus involutus ATCC 200175</name>
    <dbReference type="NCBI Taxonomy" id="664439"/>
    <lineage>
        <taxon>Eukaryota</taxon>
        <taxon>Fungi</taxon>
        <taxon>Dikarya</taxon>
        <taxon>Basidiomycota</taxon>
        <taxon>Agaricomycotina</taxon>
        <taxon>Agaricomycetes</taxon>
        <taxon>Agaricomycetidae</taxon>
        <taxon>Boletales</taxon>
        <taxon>Paxilineae</taxon>
        <taxon>Paxillaceae</taxon>
        <taxon>Paxillus</taxon>
    </lineage>
</organism>